<keyword evidence="4" id="KW-1185">Reference proteome</keyword>
<dbReference type="InterPro" id="IPR029044">
    <property type="entry name" value="Nucleotide-diphossugar_trans"/>
</dbReference>
<dbReference type="Proteomes" id="UP000266301">
    <property type="component" value="Chromosome"/>
</dbReference>
<dbReference type="Gene3D" id="3.90.550.10">
    <property type="entry name" value="Spore Coat Polysaccharide Biosynthesis Protein SpsA, Chain A"/>
    <property type="match status" value="1"/>
</dbReference>
<dbReference type="RefSeq" id="WP_119969777.1">
    <property type="nucleotide sequence ID" value="NZ_CP032416.1"/>
</dbReference>
<sequence>MEKNILISLCMIVKDEENFIDSCLKSAKDLADEIIIVDTGSTDKTRKICEKYKAKIFYLPWKDNFAEARNYGISKANGKWILWLDADEEIIIKNKNKFYQTLMDEKGYIYLVPIINYYGDFPIDINRSYLFSSYRLFRNHRDIKFTGKIHEHLTMNYSGEIYSEKALPYIEINHYGYLDSIIRKKEKITRNLKILENEKTEPNYSPWIDYHIASEYYSLKKYTKALYEINLSIIGFLKNYKLPPSLLYKLKYDILINTENYNEAKFGIEKAIKLYPDYVDLYFYKGIILFKENSFKEAILVFNQCIKLGEGNSKYLILSGAGSYLSWYFIGCCYKEINDYKKADDAFKNVLAIYPNCIKAQRELSRITKKSN</sequence>
<dbReference type="InterPro" id="IPR011990">
    <property type="entry name" value="TPR-like_helical_dom_sf"/>
</dbReference>
<reference evidence="3 4" key="1">
    <citation type="journal article" date="2019" name="Int. J. Syst. Evol. Microbiol.">
        <title>Clostridium fermenticellae sp. nov., isolated from the mud in a fermentation cellar for the production of the Chinese liquor, baijiu.</title>
        <authorList>
            <person name="Xu P.X."/>
            <person name="Chai L.J."/>
            <person name="Qiu T."/>
            <person name="Zhang X.J."/>
            <person name="Lu Z.M."/>
            <person name="Xiao C."/>
            <person name="Wang S.T."/>
            <person name="Shen C.H."/>
            <person name="Shi J.S."/>
            <person name="Xu Z.H."/>
        </authorList>
    </citation>
    <scope>NUCLEOTIDE SEQUENCE [LARGE SCALE GENOMIC DNA]</scope>
    <source>
        <strain evidence="3 4">JN500901</strain>
    </source>
</reference>
<accession>A0A386H095</accession>
<dbReference type="InterPro" id="IPR019734">
    <property type="entry name" value="TPR_rpt"/>
</dbReference>
<gene>
    <name evidence="3" type="ORF">D4Z93_00155</name>
</gene>
<keyword evidence="3" id="KW-0808">Transferase</keyword>
<feature type="repeat" description="TPR" evidence="1">
    <location>
        <begin position="279"/>
        <end position="312"/>
    </location>
</feature>
<dbReference type="InterPro" id="IPR001173">
    <property type="entry name" value="Glyco_trans_2-like"/>
</dbReference>
<dbReference type="Gene3D" id="1.25.40.10">
    <property type="entry name" value="Tetratricopeptide repeat domain"/>
    <property type="match status" value="1"/>
</dbReference>
<proteinExistence type="predicted"/>
<dbReference type="Pfam" id="PF13181">
    <property type="entry name" value="TPR_8"/>
    <property type="match status" value="2"/>
</dbReference>
<name>A0A386H095_9CLOT</name>
<dbReference type="OrthoDB" id="9815923at2"/>
<dbReference type="Pfam" id="PF00535">
    <property type="entry name" value="Glycos_transf_2"/>
    <property type="match status" value="1"/>
</dbReference>
<dbReference type="EMBL" id="CP032416">
    <property type="protein sequence ID" value="AYD39066.1"/>
    <property type="molecule type" value="Genomic_DNA"/>
</dbReference>
<dbReference type="CDD" id="cd02511">
    <property type="entry name" value="Beta4Glucosyltransferase"/>
    <property type="match status" value="1"/>
</dbReference>
<feature type="domain" description="Glycosyltransferase 2-like" evidence="2">
    <location>
        <begin position="8"/>
        <end position="136"/>
    </location>
</feature>
<evidence type="ECO:0000313" key="3">
    <source>
        <dbReference type="EMBL" id="AYD39066.1"/>
    </source>
</evidence>
<dbReference type="PROSITE" id="PS50005">
    <property type="entry name" value="TPR"/>
    <property type="match status" value="2"/>
</dbReference>
<protein>
    <submittedName>
        <fullName evidence="3">Glycosyltransferase</fullName>
    </submittedName>
</protein>
<dbReference type="AlphaFoldDB" id="A0A386H095"/>
<evidence type="ECO:0000256" key="1">
    <source>
        <dbReference type="PROSITE-ProRule" id="PRU00339"/>
    </source>
</evidence>
<dbReference type="KEGG" id="cfer:D4Z93_00155"/>
<evidence type="ECO:0000259" key="2">
    <source>
        <dbReference type="Pfam" id="PF00535"/>
    </source>
</evidence>
<dbReference type="PANTHER" id="PTHR43630">
    <property type="entry name" value="POLY-BETA-1,6-N-ACETYL-D-GLUCOSAMINE SYNTHASE"/>
    <property type="match status" value="1"/>
</dbReference>
<dbReference type="GO" id="GO:0016740">
    <property type="term" value="F:transferase activity"/>
    <property type="evidence" value="ECO:0007669"/>
    <property type="project" value="UniProtKB-KW"/>
</dbReference>
<evidence type="ECO:0000313" key="4">
    <source>
        <dbReference type="Proteomes" id="UP000266301"/>
    </source>
</evidence>
<dbReference type="PANTHER" id="PTHR43630:SF2">
    <property type="entry name" value="GLYCOSYLTRANSFERASE"/>
    <property type="match status" value="1"/>
</dbReference>
<dbReference type="SUPFAM" id="SSF53448">
    <property type="entry name" value="Nucleotide-diphospho-sugar transferases"/>
    <property type="match status" value="1"/>
</dbReference>
<feature type="repeat" description="TPR" evidence="1">
    <location>
        <begin position="324"/>
        <end position="357"/>
    </location>
</feature>
<keyword evidence="1" id="KW-0802">TPR repeat</keyword>
<dbReference type="SMART" id="SM00028">
    <property type="entry name" value="TPR"/>
    <property type="match status" value="3"/>
</dbReference>
<organism evidence="3 4">
    <name type="scientific">Clostridium fermenticellae</name>
    <dbReference type="NCBI Taxonomy" id="2068654"/>
    <lineage>
        <taxon>Bacteria</taxon>
        <taxon>Bacillati</taxon>
        <taxon>Bacillota</taxon>
        <taxon>Clostridia</taxon>
        <taxon>Eubacteriales</taxon>
        <taxon>Clostridiaceae</taxon>
        <taxon>Clostridium</taxon>
    </lineage>
</organism>
<dbReference type="SUPFAM" id="SSF48452">
    <property type="entry name" value="TPR-like"/>
    <property type="match status" value="1"/>
</dbReference>